<name>A0AA88GTI7_NAELO</name>
<keyword evidence="6" id="KW-1185">Reference proteome</keyword>
<evidence type="ECO:0000256" key="3">
    <source>
        <dbReference type="ARBA" id="ARBA00022490"/>
    </source>
</evidence>
<reference evidence="5 6" key="1">
    <citation type="journal article" date="2018" name="BMC Genomics">
        <title>The genome of Naegleria lovaniensis, the basis for a comparative approach to unravel pathogenicity factors of the human pathogenic amoeba N. fowleri.</title>
        <authorList>
            <person name="Liechti N."/>
            <person name="Schurch N."/>
            <person name="Bruggmann R."/>
            <person name="Wittwer M."/>
        </authorList>
    </citation>
    <scope>NUCLEOTIDE SEQUENCE [LARGE SCALE GENOMIC DNA]</scope>
    <source>
        <strain evidence="5 6">ATCC 30569</strain>
    </source>
</reference>
<organism evidence="5 6">
    <name type="scientific">Naegleria lovaniensis</name>
    <name type="common">Amoeba</name>
    <dbReference type="NCBI Taxonomy" id="51637"/>
    <lineage>
        <taxon>Eukaryota</taxon>
        <taxon>Discoba</taxon>
        <taxon>Heterolobosea</taxon>
        <taxon>Tetramitia</taxon>
        <taxon>Eutetramitia</taxon>
        <taxon>Vahlkampfiidae</taxon>
        <taxon>Naegleria</taxon>
    </lineage>
</organism>
<dbReference type="GO" id="GO:0005737">
    <property type="term" value="C:cytoplasm"/>
    <property type="evidence" value="ECO:0007669"/>
    <property type="project" value="UniProtKB-SubCell"/>
</dbReference>
<dbReference type="GeneID" id="68093432"/>
<dbReference type="InterPro" id="IPR023509">
    <property type="entry name" value="DTD-like_sf"/>
</dbReference>
<dbReference type="Proteomes" id="UP000816034">
    <property type="component" value="Unassembled WGS sequence"/>
</dbReference>
<evidence type="ECO:0000256" key="2">
    <source>
        <dbReference type="ARBA" id="ARBA00011738"/>
    </source>
</evidence>
<dbReference type="GO" id="GO:0051500">
    <property type="term" value="F:D-tyrosyl-tRNA(Tyr) deacylase activity"/>
    <property type="evidence" value="ECO:0007669"/>
    <property type="project" value="TreeGrafter"/>
</dbReference>
<dbReference type="SUPFAM" id="SSF69500">
    <property type="entry name" value="DTD-like"/>
    <property type="match status" value="1"/>
</dbReference>
<comment type="subcellular location">
    <subcellularLocation>
        <location evidence="1">Cytoplasm</location>
    </subcellularLocation>
</comment>
<dbReference type="Pfam" id="PF02580">
    <property type="entry name" value="Tyr_Deacylase"/>
    <property type="match status" value="1"/>
</dbReference>
<comment type="caution">
    <text evidence="5">The sequence shown here is derived from an EMBL/GenBank/DDBJ whole genome shotgun (WGS) entry which is preliminary data.</text>
</comment>
<dbReference type="InterPro" id="IPR003732">
    <property type="entry name" value="Daa-tRNA_deacyls_DTD"/>
</dbReference>
<protein>
    <recommendedName>
        <fullName evidence="7">D-aminoacyl-tRNA deacylase</fullName>
    </recommendedName>
</protein>
<gene>
    <name evidence="5" type="ORF">C9374_000976</name>
</gene>
<sequence>MSKARVILQNVNSASLLMNNVDEWKSTVNNRGVVLYLSFMKGCTPEDVSKIVKQILQSKSISTGLDNGKQAICELDNFDIVIVPQASIAGKLKDKNFQYYQLIDKDTGLQLYEHFVKEVHSMMTGREGTVIISGTYGNRQGLQFSSDGPYCHIFDV</sequence>
<evidence type="ECO:0000313" key="6">
    <source>
        <dbReference type="Proteomes" id="UP000816034"/>
    </source>
</evidence>
<evidence type="ECO:0000256" key="4">
    <source>
        <dbReference type="ARBA" id="ARBA00022801"/>
    </source>
</evidence>
<dbReference type="PANTHER" id="PTHR10472:SF1">
    <property type="entry name" value="D-AMINOACYL-TRNA DEACYLASE 2"/>
    <property type="match status" value="1"/>
</dbReference>
<dbReference type="EMBL" id="PYSW02000011">
    <property type="protein sequence ID" value="KAG2388126.1"/>
    <property type="molecule type" value="Genomic_DNA"/>
</dbReference>
<evidence type="ECO:0000313" key="5">
    <source>
        <dbReference type="EMBL" id="KAG2388126.1"/>
    </source>
</evidence>
<evidence type="ECO:0000256" key="1">
    <source>
        <dbReference type="ARBA" id="ARBA00004496"/>
    </source>
</evidence>
<dbReference type="PANTHER" id="PTHR10472">
    <property type="entry name" value="D-TYROSYL-TRNA TYR DEACYLASE"/>
    <property type="match status" value="1"/>
</dbReference>
<dbReference type="AlphaFoldDB" id="A0AA88GTI7"/>
<proteinExistence type="predicted"/>
<keyword evidence="3" id="KW-0963">Cytoplasm</keyword>
<dbReference type="Gene3D" id="3.50.80.10">
    <property type="entry name" value="D-tyrosyl-tRNA(Tyr) deacylase"/>
    <property type="match status" value="1"/>
</dbReference>
<dbReference type="RefSeq" id="XP_044552118.1">
    <property type="nucleotide sequence ID" value="XM_044699982.1"/>
</dbReference>
<comment type="subunit">
    <text evidence="2">Homodimer.</text>
</comment>
<accession>A0AA88GTI7</accession>
<keyword evidence="4" id="KW-0378">Hydrolase</keyword>
<evidence type="ECO:0008006" key="7">
    <source>
        <dbReference type="Google" id="ProtNLM"/>
    </source>
</evidence>